<evidence type="ECO:0000313" key="6">
    <source>
        <dbReference type="Proteomes" id="UP000295280"/>
    </source>
</evidence>
<comment type="similarity">
    <text evidence="1">Belongs to the phosphate acetyltransferase and butyryltransferase family.</text>
</comment>
<dbReference type="PANTHER" id="PTHR43356">
    <property type="entry name" value="PHOSPHATE ACETYLTRANSFERASE"/>
    <property type="match status" value="1"/>
</dbReference>
<dbReference type="GO" id="GO:0016746">
    <property type="term" value="F:acyltransferase activity"/>
    <property type="evidence" value="ECO:0007669"/>
    <property type="project" value="UniProtKB-KW"/>
</dbReference>
<evidence type="ECO:0000259" key="4">
    <source>
        <dbReference type="Pfam" id="PF01515"/>
    </source>
</evidence>
<feature type="domain" description="Phosphate acetyl/butaryl transferase" evidence="4">
    <location>
        <begin position="57"/>
        <end position="263"/>
    </location>
</feature>
<dbReference type="AlphaFoldDB" id="A0A9Q8CF55"/>
<proteinExistence type="inferred from homology"/>
<dbReference type="Proteomes" id="UP000295280">
    <property type="component" value="Unassembled WGS sequence"/>
</dbReference>
<evidence type="ECO:0000256" key="3">
    <source>
        <dbReference type="ARBA" id="ARBA00023315"/>
    </source>
</evidence>
<comment type="caution">
    <text evidence="5">The sequence shown here is derived from an EMBL/GenBank/DDBJ whole genome shotgun (WGS) entry which is preliminary data.</text>
</comment>
<name>A0A9Q8CF55_9STAP</name>
<reference evidence="5 6" key="1">
    <citation type="submission" date="2019-01" db="EMBL/GenBank/DDBJ databases">
        <title>Draft genome sequences of the type strains of six Macrococcus species.</title>
        <authorList>
            <person name="Mazhar S."/>
            <person name="Altermann E."/>
            <person name="Hill C."/>
            <person name="Mcauliffe O."/>
        </authorList>
    </citation>
    <scope>NUCLEOTIDE SEQUENCE [LARGE SCALE GENOMIC DNA]</scope>
    <source>
        <strain evidence="5 6">ATCC 51828</strain>
    </source>
</reference>
<dbReference type="PANTHER" id="PTHR43356:SF2">
    <property type="entry name" value="PHOSPHATE ACETYLTRANSFERASE"/>
    <property type="match status" value="1"/>
</dbReference>
<keyword evidence="2" id="KW-0808">Transferase</keyword>
<keyword evidence="3" id="KW-0012">Acyltransferase</keyword>
<sequence length="275" mass="29675">MITIAIPGGSRPEIVEVIIEAYKKYQDDVQFLIFDTTEDLAPEHCSYQYCEDEDASVAAAVQAVVQGEAQILMKGNVQTRTVLKEVLKSENQLRDKKLLSHVTLVNLPQIGRQIMLTDAAMNIEPTAEQLVQIVENAVEVCHSIGIEKPKVALLSSAEKYNPKMSSSVLAAEVMALTEGRDDAMIYGPLSLDLAISEEAVRHKGFTGPIAGDADVIVVPTIDVGNALYKSFVIVGNAVNGGTIVGAKVPIVLTSRSDTSESKLFALDFAMQQVQS</sequence>
<protein>
    <submittedName>
        <fullName evidence="5">Phosphotransacetylase</fullName>
    </submittedName>
</protein>
<dbReference type="Gene3D" id="3.40.718.10">
    <property type="entry name" value="Isopropylmalate Dehydrogenase"/>
    <property type="match status" value="1"/>
</dbReference>
<dbReference type="InterPro" id="IPR050500">
    <property type="entry name" value="Phos_Acetyltrans/Butyryltrans"/>
</dbReference>
<dbReference type="EMBL" id="SCWD01000002">
    <property type="protein sequence ID" value="TDM02245.1"/>
    <property type="molecule type" value="Genomic_DNA"/>
</dbReference>
<evidence type="ECO:0000313" key="5">
    <source>
        <dbReference type="EMBL" id="TDM02245.1"/>
    </source>
</evidence>
<evidence type="ECO:0000256" key="1">
    <source>
        <dbReference type="ARBA" id="ARBA00005656"/>
    </source>
</evidence>
<dbReference type="InterPro" id="IPR012147">
    <property type="entry name" value="P_Ac_Bu_trans"/>
</dbReference>
<dbReference type="PIRSF" id="PIRSF000428">
    <property type="entry name" value="P_Ac_trans"/>
    <property type="match status" value="1"/>
</dbReference>
<dbReference type="RefSeq" id="WP_133417732.1">
    <property type="nucleotide sequence ID" value="NZ_SCWD01000002.1"/>
</dbReference>
<dbReference type="OrthoDB" id="9774179at2"/>
<dbReference type="Pfam" id="PF01515">
    <property type="entry name" value="PTA_PTB"/>
    <property type="match status" value="1"/>
</dbReference>
<keyword evidence="6" id="KW-1185">Reference proteome</keyword>
<evidence type="ECO:0000256" key="2">
    <source>
        <dbReference type="ARBA" id="ARBA00022679"/>
    </source>
</evidence>
<gene>
    <name evidence="5" type="ORF">ERX40_06740</name>
</gene>
<dbReference type="InterPro" id="IPR002505">
    <property type="entry name" value="PTA_PTB"/>
</dbReference>
<dbReference type="SUPFAM" id="SSF53659">
    <property type="entry name" value="Isocitrate/Isopropylmalate dehydrogenase-like"/>
    <property type="match status" value="1"/>
</dbReference>
<accession>A0A9Q8CF55</accession>
<organism evidence="5 6">
    <name type="scientific">Macrococcus carouselicus</name>
    <dbReference type="NCBI Taxonomy" id="69969"/>
    <lineage>
        <taxon>Bacteria</taxon>
        <taxon>Bacillati</taxon>
        <taxon>Bacillota</taxon>
        <taxon>Bacilli</taxon>
        <taxon>Bacillales</taxon>
        <taxon>Staphylococcaceae</taxon>
        <taxon>Macrococcus</taxon>
    </lineage>
</organism>